<comment type="caution">
    <text evidence="2">The sequence shown here is derived from an EMBL/GenBank/DDBJ whole genome shotgun (WGS) entry which is preliminary data.</text>
</comment>
<proteinExistence type="predicted"/>
<dbReference type="AlphaFoldDB" id="A0A037ZMY1"/>
<organism evidence="2 3">
    <name type="scientific">Actibacterium mucosum KCTC 23349</name>
    <dbReference type="NCBI Taxonomy" id="1454373"/>
    <lineage>
        <taxon>Bacteria</taxon>
        <taxon>Pseudomonadati</taxon>
        <taxon>Pseudomonadota</taxon>
        <taxon>Alphaproteobacteria</taxon>
        <taxon>Rhodobacterales</taxon>
        <taxon>Roseobacteraceae</taxon>
        <taxon>Actibacterium</taxon>
    </lineage>
</organism>
<dbReference type="STRING" id="1454373.ACMU_02635"/>
<evidence type="ECO:0000256" key="1">
    <source>
        <dbReference type="SAM" id="Phobius"/>
    </source>
</evidence>
<evidence type="ECO:0000313" key="3">
    <source>
        <dbReference type="Proteomes" id="UP000026249"/>
    </source>
</evidence>
<keyword evidence="3" id="KW-1185">Reference proteome</keyword>
<reference evidence="2 3" key="1">
    <citation type="submission" date="2014-03" db="EMBL/GenBank/DDBJ databases">
        <title>Draft Genome Sequence of Actibacterium mucosum KCTC 23349, a Marine Alphaproteobacterium with Complex Ionic Requirements Isolated from Mediterranean Seawater at Malvarrosa Beach, Valencia, Spain.</title>
        <authorList>
            <person name="Arahal D.R."/>
            <person name="Shao Z."/>
            <person name="Lai Q."/>
            <person name="Pujalte M.J."/>
        </authorList>
    </citation>
    <scope>NUCLEOTIDE SEQUENCE [LARGE SCALE GENOMIC DNA]</scope>
    <source>
        <strain evidence="2 3">KCTC 23349</strain>
    </source>
</reference>
<keyword evidence="1" id="KW-1133">Transmembrane helix</keyword>
<protein>
    <submittedName>
        <fullName evidence="2">Uncharacterized protein</fullName>
    </submittedName>
</protein>
<keyword evidence="1" id="KW-0472">Membrane</keyword>
<feature type="transmembrane region" description="Helical" evidence="1">
    <location>
        <begin position="6"/>
        <end position="26"/>
    </location>
</feature>
<accession>A0A037ZMY1</accession>
<dbReference type="Proteomes" id="UP000026249">
    <property type="component" value="Unassembled WGS sequence"/>
</dbReference>
<name>A0A037ZMY1_9RHOB</name>
<keyword evidence="1" id="KW-0812">Transmembrane</keyword>
<dbReference type="EMBL" id="JFKE01000001">
    <property type="protein sequence ID" value="KAJ57419.1"/>
    <property type="molecule type" value="Genomic_DNA"/>
</dbReference>
<sequence length="108" mass="11855">MVSLFWIIVFVVCAGVASAGFGFLAYRPSASEGFHWVEVATTHAQASDTFGVRLYVWFHADDGQLLVASTKNGALMAHVQENACVELRRYVRSGKLMGRLAFPAQCNQ</sequence>
<gene>
    <name evidence="2" type="ORF">ACMU_02635</name>
</gene>
<evidence type="ECO:0000313" key="2">
    <source>
        <dbReference type="EMBL" id="KAJ57419.1"/>
    </source>
</evidence>